<accession>A0A852QVZ1</accession>
<dbReference type="GO" id="GO:0016020">
    <property type="term" value="C:membrane"/>
    <property type="evidence" value="ECO:0007669"/>
    <property type="project" value="GOC"/>
</dbReference>
<evidence type="ECO:0000259" key="1">
    <source>
        <dbReference type="Pfam" id="PF00149"/>
    </source>
</evidence>
<reference evidence="2 3" key="1">
    <citation type="submission" date="2020-07" db="EMBL/GenBank/DDBJ databases">
        <title>Sequencing the genomes of 1000 actinobacteria strains.</title>
        <authorList>
            <person name="Klenk H.-P."/>
        </authorList>
    </citation>
    <scope>NUCLEOTIDE SEQUENCE [LARGE SCALE GENOMIC DNA]</scope>
    <source>
        <strain evidence="2 3">DSM 17380</strain>
    </source>
</reference>
<dbReference type="EMBL" id="JACCBD010000001">
    <property type="protein sequence ID" value="NYD25511.1"/>
    <property type="molecule type" value="Genomic_DNA"/>
</dbReference>
<dbReference type="GO" id="GO:0008758">
    <property type="term" value="F:UDP-2,3-diacylglucosamine hydrolase activity"/>
    <property type="evidence" value="ECO:0007669"/>
    <property type="project" value="TreeGrafter"/>
</dbReference>
<organism evidence="2 3">
    <name type="scientific">Leucobacter aridicollis</name>
    <dbReference type="NCBI Taxonomy" id="283878"/>
    <lineage>
        <taxon>Bacteria</taxon>
        <taxon>Bacillati</taxon>
        <taxon>Actinomycetota</taxon>
        <taxon>Actinomycetes</taxon>
        <taxon>Micrococcales</taxon>
        <taxon>Microbacteriaceae</taxon>
        <taxon>Leucobacter</taxon>
    </lineage>
</organism>
<evidence type="ECO:0000313" key="3">
    <source>
        <dbReference type="Proteomes" id="UP000586095"/>
    </source>
</evidence>
<dbReference type="InterPro" id="IPR051158">
    <property type="entry name" value="Metallophosphoesterase_sf"/>
</dbReference>
<dbReference type="InterPro" id="IPR004843">
    <property type="entry name" value="Calcineurin-like_PHP"/>
</dbReference>
<dbReference type="GO" id="GO:0009245">
    <property type="term" value="P:lipid A biosynthetic process"/>
    <property type="evidence" value="ECO:0007669"/>
    <property type="project" value="TreeGrafter"/>
</dbReference>
<dbReference type="InterPro" id="IPR029052">
    <property type="entry name" value="Metallo-depent_PP-like"/>
</dbReference>
<dbReference type="Proteomes" id="UP000586095">
    <property type="component" value="Unassembled WGS sequence"/>
</dbReference>
<evidence type="ECO:0000313" key="2">
    <source>
        <dbReference type="EMBL" id="NYD25511.1"/>
    </source>
</evidence>
<dbReference type="Pfam" id="PF00149">
    <property type="entry name" value="Metallophos"/>
    <property type="match status" value="1"/>
</dbReference>
<feature type="domain" description="Calcineurin-like phosphoesterase" evidence="1">
    <location>
        <begin position="50"/>
        <end position="241"/>
    </location>
</feature>
<gene>
    <name evidence="2" type="ORF">BJ960_000314</name>
</gene>
<dbReference type="Gene3D" id="3.60.21.10">
    <property type="match status" value="1"/>
</dbReference>
<protein>
    <submittedName>
        <fullName evidence="2">Putative MPP superfamily phosphohydrolase</fullName>
    </submittedName>
</protein>
<proteinExistence type="predicted"/>
<keyword evidence="2" id="KW-0378">Hydrolase</keyword>
<keyword evidence="3" id="KW-1185">Reference proteome</keyword>
<sequence length="310" mass="33165">MARNSRCCSPAAALGWAAAGVLLWSTVVERRLFTIRRHELPILPAGAAPIRVLQLSDLHLAPWQTNKMNWVRSLAELNPDLVVLTGDLMGHVGARPSLLHTLEAFAGTPTLFVHGSNDYYGPRLKNPMKYLREPSRLSTREQDIDNATLTSGLTGLGFTDLNNSATSLELRGTKLDVFGLNDPHIRFDDGDAMRAAIAAAGIADPDPASPRIGVVHAPYQAALGELLDEHADLILAGHTHGGQVRVPGVGALTSNSDLPTNQARGLSVWYDAHRAAYLNVSAGLGNSIYAPVRFACRPEASLLTLTPPAA</sequence>
<comment type="caution">
    <text evidence="2">The sequence shown here is derived from an EMBL/GenBank/DDBJ whole genome shotgun (WGS) entry which is preliminary data.</text>
</comment>
<name>A0A852QVZ1_9MICO</name>
<dbReference type="RefSeq" id="WP_185985980.1">
    <property type="nucleotide sequence ID" value="NZ_BAAALZ010000003.1"/>
</dbReference>
<dbReference type="AlphaFoldDB" id="A0A852QVZ1"/>
<dbReference type="PANTHER" id="PTHR31302:SF20">
    <property type="entry name" value="CONSERVED PROTEIN"/>
    <property type="match status" value="1"/>
</dbReference>
<dbReference type="SUPFAM" id="SSF56300">
    <property type="entry name" value="Metallo-dependent phosphatases"/>
    <property type="match status" value="1"/>
</dbReference>
<dbReference type="PANTHER" id="PTHR31302">
    <property type="entry name" value="TRANSMEMBRANE PROTEIN WITH METALLOPHOSPHOESTERASE DOMAIN-RELATED"/>
    <property type="match status" value="1"/>
</dbReference>